<keyword evidence="9" id="KW-0648">Protein biosynthesis</keyword>
<evidence type="ECO:0000256" key="1">
    <source>
        <dbReference type="ARBA" id="ARBA00008213"/>
    </source>
</evidence>
<dbReference type="SUPFAM" id="SSF54534">
    <property type="entry name" value="FKBP-like"/>
    <property type="match status" value="1"/>
</dbReference>
<dbReference type="InterPro" id="IPR022691">
    <property type="entry name" value="Tscrpt_elong_fac_GreA/B_N"/>
</dbReference>
<proteinExistence type="inferred from homology"/>
<dbReference type="PIRSF" id="PIRSF006092">
    <property type="entry name" value="GreA_GreB"/>
    <property type="match status" value="1"/>
</dbReference>
<dbReference type="GO" id="GO:0003746">
    <property type="term" value="F:translation elongation factor activity"/>
    <property type="evidence" value="ECO:0007669"/>
    <property type="project" value="UniProtKB-KW"/>
</dbReference>
<evidence type="ECO:0000256" key="6">
    <source>
        <dbReference type="ARBA" id="ARBA00030776"/>
    </source>
</evidence>
<evidence type="ECO:0000256" key="3">
    <source>
        <dbReference type="ARBA" id="ARBA00023015"/>
    </source>
</evidence>
<dbReference type="InterPro" id="IPR023459">
    <property type="entry name" value="Tscrpt_elong_fac_GreA/B_fam"/>
</dbReference>
<dbReference type="GO" id="GO:0003677">
    <property type="term" value="F:DNA binding"/>
    <property type="evidence" value="ECO:0007669"/>
    <property type="project" value="UniProtKB-KW"/>
</dbReference>
<dbReference type="AlphaFoldDB" id="A0A932YWV6"/>
<evidence type="ECO:0000259" key="7">
    <source>
        <dbReference type="Pfam" id="PF01272"/>
    </source>
</evidence>
<organism evidence="9 10">
    <name type="scientific">Candidatus Sungiibacteriota bacterium</name>
    <dbReference type="NCBI Taxonomy" id="2750080"/>
    <lineage>
        <taxon>Bacteria</taxon>
        <taxon>Candidatus Sungiibacteriota</taxon>
    </lineage>
</organism>
<evidence type="ECO:0000313" key="10">
    <source>
        <dbReference type="Proteomes" id="UP000756703"/>
    </source>
</evidence>
<dbReference type="PROSITE" id="PS00830">
    <property type="entry name" value="GREAB_2"/>
    <property type="match status" value="1"/>
</dbReference>
<feature type="domain" description="Transcription elongation factor GreA/GreB N-terminal" evidence="8">
    <location>
        <begin position="19"/>
        <end position="87"/>
    </location>
</feature>
<reference evidence="9" key="1">
    <citation type="submission" date="2020-07" db="EMBL/GenBank/DDBJ databases">
        <title>Huge and variable diversity of episymbiotic CPR bacteria and DPANN archaea in groundwater ecosystems.</title>
        <authorList>
            <person name="He C.Y."/>
            <person name="Keren R."/>
            <person name="Whittaker M."/>
            <person name="Farag I.F."/>
            <person name="Doudna J."/>
            <person name="Cate J.H.D."/>
            <person name="Banfield J.F."/>
        </authorList>
    </citation>
    <scope>NUCLEOTIDE SEQUENCE</scope>
    <source>
        <strain evidence="9">NC_groundwater_1225_Ag_S-0.1um_56_177</strain>
    </source>
</reference>
<dbReference type="PANTHER" id="PTHR30437:SF4">
    <property type="entry name" value="TRANSCRIPTION ELONGATION FACTOR GREA"/>
    <property type="match status" value="1"/>
</dbReference>
<dbReference type="FunFam" id="1.10.287.180:FF:000001">
    <property type="entry name" value="Transcription elongation factor GreA"/>
    <property type="match status" value="1"/>
</dbReference>
<name>A0A932YWV6_9BACT</name>
<dbReference type="Pfam" id="PF03449">
    <property type="entry name" value="GreA_GreB_N"/>
    <property type="match status" value="1"/>
</dbReference>
<keyword evidence="4" id="KW-0238">DNA-binding</keyword>
<dbReference type="GO" id="GO:0032784">
    <property type="term" value="P:regulation of DNA-templated transcription elongation"/>
    <property type="evidence" value="ECO:0007669"/>
    <property type="project" value="InterPro"/>
</dbReference>
<dbReference type="GO" id="GO:0070063">
    <property type="term" value="F:RNA polymerase binding"/>
    <property type="evidence" value="ECO:0007669"/>
    <property type="project" value="InterPro"/>
</dbReference>
<dbReference type="InterPro" id="IPR036805">
    <property type="entry name" value="Tscrpt_elong_fac_GreA/B_N_sf"/>
</dbReference>
<dbReference type="Gene3D" id="3.10.50.30">
    <property type="entry name" value="Transcription elongation factor, GreA/GreB, C-terminal domain"/>
    <property type="match status" value="1"/>
</dbReference>
<dbReference type="InterPro" id="IPR001437">
    <property type="entry name" value="Tscrpt_elong_fac_GreA/B_C"/>
</dbReference>
<protein>
    <recommendedName>
        <fullName evidence="2">Transcription elongation factor GreA</fullName>
    </recommendedName>
    <alternativeName>
        <fullName evidence="6">Transcript cleavage factor GreA</fullName>
    </alternativeName>
</protein>
<dbReference type="EMBL" id="JACQMI010000017">
    <property type="protein sequence ID" value="MBI4132952.1"/>
    <property type="molecule type" value="Genomic_DNA"/>
</dbReference>
<gene>
    <name evidence="9" type="ORF">HY473_02615</name>
</gene>
<comment type="caution">
    <text evidence="9">The sequence shown here is derived from an EMBL/GenBank/DDBJ whole genome shotgun (WGS) entry which is preliminary data.</text>
</comment>
<dbReference type="Pfam" id="PF01272">
    <property type="entry name" value="GreA_GreB"/>
    <property type="match status" value="1"/>
</dbReference>
<dbReference type="InterPro" id="IPR036953">
    <property type="entry name" value="GreA/GreB_C_sf"/>
</dbReference>
<evidence type="ECO:0000313" key="9">
    <source>
        <dbReference type="EMBL" id="MBI4132952.1"/>
    </source>
</evidence>
<accession>A0A932YWV6</accession>
<keyword evidence="3" id="KW-0805">Transcription regulation</keyword>
<dbReference type="SUPFAM" id="SSF46557">
    <property type="entry name" value="GreA transcript cleavage protein, N-terminal domain"/>
    <property type="match status" value="1"/>
</dbReference>
<dbReference type="GO" id="GO:0006354">
    <property type="term" value="P:DNA-templated transcription elongation"/>
    <property type="evidence" value="ECO:0007669"/>
    <property type="project" value="TreeGrafter"/>
</dbReference>
<evidence type="ECO:0000259" key="8">
    <source>
        <dbReference type="Pfam" id="PF03449"/>
    </source>
</evidence>
<feature type="domain" description="Transcription elongation factor GreA/GreB C-terminal" evidence="7">
    <location>
        <begin position="95"/>
        <end position="164"/>
    </location>
</feature>
<dbReference type="PANTHER" id="PTHR30437">
    <property type="entry name" value="TRANSCRIPTION ELONGATION FACTOR GREA"/>
    <property type="match status" value="1"/>
</dbReference>
<dbReference type="InterPro" id="IPR018151">
    <property type="entry name" value="TF_GreA/GreB_CS"/>
</dbReference>
<keyword evidence="5" id="KW-0804">Transcription</keyword>
<comment type="similarity">
    <text evidence="1">Belongs to the GreA/GreB family.</text>
</comment>
<dbReference type="PROSITE" id="PS00829">
    <property type="entry name" value="GREAB_1"/>
    <property type="match status" value="1"/>
</dbReference>
<evidence type="ECO:0000256" key="2">
    <source>
        <dbReference type="ARBA" id="ARBA00013729"/>
    </source>
</evidence>
<dbReference type="Gene3D" id="1.10.287.180">
    <property type="entry name" value="Transcription elongation factor, GreA/GreB, N-terminal domain"/>
    <property type="match status" value="1"/>
</dbReference>
<evidence type="ECO:0000256" key="4">
    <source>
        <dbReference type="ARBA" id="ARBA00023125"/>
    </source>
</evidence>
<dbReference type="Proteomes" id="UP000756703">
    <property type="component" value="Unassembled WGS sequence"/>
</dbReference>
<sequence>MRVPIRKSEKYTHLPVDPYMTREKFDELTQKLARMKQSRPALTKEVARLAENGDFSENAEYQIAKGKLRGLNQRMLETEAHLNRAIIIPVGSTGGIVQMGSTVTIESSGQQKTFRILGSSETKPESGIISHQSPIGVALIGKRVGDEAILKTKKSETKYHVVRIA</sequence>
<keyword evidence="9" id="KW-0251">Elongation factor</keyword>
<evidence type="ECO:0000256" key="5">
    <source>
        <dbReference type="ARBA" id="ARBA00023163"/>
    </source>
</evidence>